<evidence type="ECO:0000256" key="1">
    <source>
        <dbReference type="SAM" id="MobiDB-lite"/>
    </source>
</evidence>
<dbReference type="PANTHER" id="PTHR43611:SF3">
    <property type="entry name" value="FLAVIN MONONUCLEOTIDE HYDROLASE 1, CHLOROPLATIC"/>
    <property type="match status" value="1"/>
</dbReference>
<dbReference type="AlphaFoldDB" id="A0A5C3MK32"/>
<keyword evidence="2" id="KW-0378">Hydrolase</keyword>
<dbReference type="Proteomes" id="UP000308652">
    <property type="component" value="Unassembled WGS sequence"/>
</dbReference>
<sequence>MSRSIEYSTIVFDLGDVLFRWSPETKTSISSRTLRAIISSPTWFNYERGRLSEGDCYAAVGKEFSLEPEEIKKAFQQARDSLVANHDLIDLIRELKAESRGRLRVFAMSNISLPDWEVLRTKPADWSIFDQVFTSGAAGERKPNLGFFRSVTEKADLDPRHTIFVDDKLENVLSARSLGFHGIVFDNPVPVKRALRNLVGDPVTRGREFLEQNAGKLLSVTDSSEKREAVILEENFAQLLILEATNDRTLVNLVEHDRTWNFFHGGKGKLTTDQFPFDLDTTSLGLTVFNRNKEVANSVMDEMLQYVDKDGIIQTYFDHRRPRFDPVVCVNALSLFYTYGRGAELHRTLLWVHDVLLNRAYLDGTRYYQTAECFLFFVSRLLSSTGDADLHALLKPLLRERIQERIGADGDALALAMRILVCDSIGIRDDVDFRALLPLQCEDGGWEISWIYKYGSSGIRIGNRGLTTSLAINAVEAMKQSPTHLHWSPSPTSTVVEQPPSPTKRHSSVITGLRPRSGSFKASFQRFWHVGKSRKAAEI</sequence>
<evidence type="ECO:0000313" key="3">
    <source>
        <dbReference type="Proteomes" id="UP000308652"/>
    </source>
</evidence>
<name>A0A5C3MK32_9AGAR</name>
<dbReference type="InterPro" id="IPR008930">
    <property type="entry name" value="Terpenoid_cyclase/PrenylTrfase"/>
</dbReference>
<dbReference type="OrthoDB" id="2012566at2759"/>
<feature type="region of interest" description="Disordered" evidence="1">
    <location>
        <begin position="483"/>
        <end position="510"/>
    </location>
</feature>
<accession>A0A5C3MK32</accession>
<organism evidence="2 3">
    <name type="scientific">Crucibulum laeve</name>
    <dbReference type="NCBI Taxonomy" id="68775"/>
    <lineage>
        <taxon>Eukaryota</taxon>
        <taxon>Fungi</taxon>
        <taxon>Dikarya</taxon>
        <taxon>Basidiomycota</taxon>
        <taxon>Agaricomycotina</taxon>
        <taxon>Agaricomycetes</taxon>
        <taxon>Agaricomycetidae</taxon>
        <taxon>Agaricales</taxon>
        <taxon>Agaricineae</taxon>
        <taxon>Nidulariaceae</taxon>
        <taxon>Crucibulum</taxon>
    </lineage>
</organism>
<gene>
    <name evidence="2" type="ORF">BDQ12DRAFT_717889</name>
</gene>
<dbReference type="Gene3D" id="3.40.50.1000">
    <property type="entry name" value="HAD superfamily/HAD-like"/>
    <property type="match status" value="1"/>
</dbReference>
<dbReference type="InterPro" id="IPR006439">
    <property type="entry name" value="HAD-SF_hydro_IA"/>
</dbReference>
<dbReference type="PANTHER" id="PTHR43611">
    <property type="entry name" value="ALPHA-D-GLUCOSE 1-PHOSPHATE PHOSPHATASE"/>
    <property type="match status" value="1"/>
</dbReference>
<dbReference type="SUPFAM" id="SSF56784">
    <property type="entry name" value="HAD-like"/>
    <property type="match status" value="1"/>
</dbReference>
<protein>
    <submittedName>
        <fullName evidence="2">Haloacid dehalogenase-like hydrolase-domain-containing protein</fullName>
    </submittedName>
</protein>
<dbReference type="EMBL" id="ML213590">
    <property type="protein sequence ID" value="TFK44736.1"/>
    <property type="molecule type" value="Genomic_DNA"/>
</dbReference>
<dbReference type="STRING" id="68775.A0A5C3MK32"/>
<proteinExistence type="predicted"/>
<evidence type="ECO:0000313" key="2">
    <source>
        <dbReference type="EMBL" id="TFK44736.1"/>
    </source>
</evidence>
<dbReference type="GO" id="GO:0016791">
    <property type="term" value="F:phosphatase activity"/>
    <property type="evidence" value="ECO:0007669"/>
    <property type="project" value="UniProtKB-ARBA"/>
</dbReference>
<dbReference type="InterPro" id="IPR036412">
    <property type="entry name" value="HAD-like_sf"/>
</dbReference>
<dbReference type="SFLD" id="SFLDS00003">
    <property type="entry name" value="Haloacid_Dehalogenase"/>
    <property type="match status" value="1"/>
</dbReference>
<dbReference type="SUPFAM" id="SSF48239">
    <property type="entry name" value="Terpenoid cyclases/Protein prenyltransferases"/>
    <property type="match status" value="1"/>
</dbReference>
<dbReference type="NCBIfam" id="TIGR01509">
    <property type="entry name" value="HAD-SF-IA-v3"/>
    <property type="match status" value="1"/>
</dbReference>
<dbReference type="SFLD" id="SFLDG01129">
    <property type="entry name" value="C1.5:_HAD__Beta-PGM__Phosphata"/>
    <property type="match status" value="1"/>
</dbReference>
<dbReference type="InterPro" id="IPR023214">
    <property type="entry name" value="HAD_sf"/>
</dbReference>
<reference evidence="2 3" key="1">
    <citation type="journal article" date="2019" name="Nat. Ecol. Evol.">
        <title>Megaphylogeny resolves global patterns of mushroom evolution.</title>
        <authorList>
            <person name="Varga T."/>
            <person name="Krizsan K."/>
            <person name="Foldi C."/>
            <person name="Dima B."/>
            <person name="Sanchez-Garcia M."/>
            <person name="Sanchez-Ramirez S."/>
            <person name="Szollosi G.J."/>
            <person name="Szarkandi J.G."/>
            <person name="Papp V."/>
            <person name="Albert L."/>
            <person name="Andreopoulos W."/>
            <person name="Angelini C."/>
            <person name="Antonin V."/>
            <person name="Barry K.W."/>
            <person name="Bougher N.L."/>
            <person name="Buchanan P."/>
            <person name="Buyck B."/>
            <person name="Bense V."/>
            <person name="Catcheside P."/>
            <person name="Chovatia M."/>
            <person name="Cooper J."/>
            <person name="Damon W."/>
            <person name="Desjardin D."/>
            <person name="Finy P."/>
            <person name="Geml J."/>
            <person name="Haridas S."/>
            <person name="Hughes K."/>
            <person name="Justo A."/>
            <person name="Karasinski D."/>
            <person name="Kautmanova I."/>
            <person name="Kiss B."/>
            <person name="Kocsube S."/>
            <person name="Kotiranta H."/>
            <person name="LaButti K.M."/>
            <person name="Lechner B.E."/>
            <person name="Liimatainen K."/>
            <person name="Lipzen A."/>
            <person name="Lukacs Z."/>
            <person name="Mihaltcheva S."/>
            <person name="Morgado L.N."/>
            <person name="Niskanen T."/>
            <person name="Noordeloos M.E."/>
            <person name="Ohm R.A."/>
            <person name="Ortiz-Santana B."/>
            <person name="Ovrebo C."/>
            <person name="Racz N."/>
            <person name="Riley R."/>
            <person name="Savchenko A."/>
            <person name="Shiryaev A."/>
            <person name="Soop K."/>
            <person name="Spirin V."/>
            <person name="Szebenyi C."/>
            <person name="Tomsovsky M."/>
            <person name="Tulloss R.E."/>
            <person name="Uehling J."/>
            <person name="Grigoriev I.V."/>
            <person name="Vagvolgyi C."/>
            <person name="Papp T."/>
            <person name="Martin F.M."/>
            <person name="Miettinen O."/>
            <person name="Hibbett D.S."/>
            <person name="Nagy L.G."/>
        </authorList>
    </citation>
    <scope>NUCLEOTIDE SEQUENCE [LARGE SCALE GENOMIC DNA]</scope>
    <source>
        <strain evidence="2 3">CBS 166.37</strain>
    </source>
</reference>
<keyword evidence="3" id="KW-1185">Reference proteome</keyword>